<dbReference type="PANTHER" id="PTHR43280">
    <property type="entry name" value="ARAC-FAMILY TRANSCRIPTIONAL REGULATOR"/>
    <property type="match status" value="1"/>
</dbReference>
<dbReference type="PROSITE" id="PS01124">
    <property type="entry name" value="HTH_ARAC_FAMILY_2"/>
    <property type="match status" value="1"/>
</dbReference>
<dbReference type="Proteomes" id="UP000282423">
    <property type="component" value="Unassembled WGS sequence"/>
</dbReference>
<dbReference type="EMBL" id="RBWS01000006">
    <property type="protein sequence ID" value="RKO72216.1"/>
    <property type="molecule type" value="Genomic_DNA"/>
</dbReference>
<keyword evidence="2" id="KW-0238">DNA-binding</keyword>
<dbReference type="GO" id="GO:0003700">
    <property type="term" value="F:DNA-binding transcription factor activity"/>
    <property type="evidence" value="ECO:0007669"/>
    <property type="project" value="InterPro"/>
</dbReference>
<feature type="domain" description="HTH araC/xylS-type" evidence="4">
    <location>
        <begin position="25"/>
        <end position="122"/>
    </location>
</feature>
<evidence type="ECO:0000259" key="4">
    <source>
        <dbReference type="PROSITE" id="PS01124"/>
    </source>
</evidence>
<evidence type="ECO:0000313" key="6">
    <source>
        <dbReference type="Proteomes" id="UP000282423"/>
    </source>
</evidence>
<reference evidence="5 6" key="1">
    <citation type="submission" date="2018-10" db="EMBL/GenBank/DDBJ databases">
        <title>Sphingobacterium sp. M05W1-28.</title>
        <authorList>
            <person name="Cai H."/>
        </authorList>
    </citation>
    <scope>NUCLEOTIDE SEQUENCE [LARGE SCALE GENOMIC DNA]</scope>
    <source>
        <strain evidence="5 6">M05W1-28</strain>
    </source>
</reference>
<evidence type="ECO:0000256" key="2">
    <source>
        <dbReference type="ARBA" id="ARBA00023125"/>
    </source>
</evidence>
<dbReference type="Pfam" id="PF12833">
    <property type="entry name" value="HTH_18"/>
    <property type="match status" value="1"/>
</dbReference>
<dbReference type="OrthoDB" id="956952at2"/>
<evidence type="ECO:0000256" key="3">
    <source>
        <dbReference type="ARBA" id="ARBA00023163"/>
    </source>
</evidence>
<accession>A0A420W0X2</accession>
<dbReference type="GO" id="GO:0043565">
    <property type="term" value="F:sequence-specific DNA binding"/>
    <property type="evidence" value="ECO:0007669"/>
    <property type="project" value="InterPro"/>
</dbReference>
<dbReference type="InterPro" id="IPR018060">
    <property type="entry name" value="HTH_AraC"/>
</dbReference>
<evidence type="ECO:0000313" key="5">
    <source>
        <dbReference type="EMBL" id="RKO72216.1"/>
    </source>
</evidence>
<comment type="caution">
    <text evidence="5">The sequence shown here is derived from an EMBL/GenBank/DDBJ whole genome shotgun (WGS) entry which is preliminary data.</text>
</comment>
<dbReference type="RefSeq" id="WP_121123372.1">
    <property type="nucleotide sequence ID" value="NZ_CP158959.1"/>
</dbReference>
<keyword evidence="3" id="KW-0804">Transcription</keyword>
<dbReference type="AlphaFoldDB" id="A0A420W0X2"/>
<keyword evidence="6" id="KW-1185">Reference proteome</keyword>
<dbReference type="SMART" id="SM00342">
    <property type="entry name" value="HTH_ARAC"/>
    <property type="match status" value="1"/>
</dbReference>
<organism evidence="5 6">
    <name type="scientific">Sphingobacterium puteale</name>
    <dbReference type="NCBI Taxonomy" id="2420510"/>
    <lineage>
        <taxon>Bacteria</taxon>
        <taxon>Pseudomonadati</taxon>
        <taxon>Bacteroidota</taxon>
        <taxon>Sphingobacteriia</taxon>
        <taxon>Sphingobacteriales</taxon>
        <taxon>Sphingobacteriaceae</taxon>
        <taxon>Sphingobacterium</taxon>
    </lineage>
</organism>
<dbReference type="PANTHER" id="PTHR43280:SF2">
    <property type="entry name" value="HTH-TYPE TRANSCRIPTIONAL REGULATOR EXSA"/>
    <property type="match status" value="1"/>
</dbReference>
<proteinExistence type="predicted"/>
<dbReference type="InterPro" id="IPR009057">
    <property type="entry name" value="Homeodomain-like_sf"/>
</dbReference>
<gene>
    <name evidence="5" type="ORF">D7322_08995</name>
</gene>
<dbReference type="Gene3D" id="1.10.10.60">
    <property type="entry name" value="Homeodomain-like"/>
    <property type="match status" value="1"/>
</dbReference>
<sequence>MEEKLNKEEKRSVEITKQYFDFLDKHIDDVINGNASEFMELNQIARELAVSHNHLTDTIHKEKGNHPCHFYDAKIIDKAKELLANSDVSIAKIAMTLTYDASNFSKFFKKWTSETPGSFRKRIKKK</sequence>
<name>A0A420W0X2_9SPHI</name>
<dbReference type="SUPFAM" id="SSF46689">
    <property type="entry name" value="Homeodomain-like"/>
    <property type="match status" value="1"/>
</dbReference>
<evidence type="ECO:0000256" key="1">
    <source>
        <dbReference type="ARBA" id="ARBA00023015"/>
    </source>
</evidence>
<keyword evidence="1" id="KW-0805">Transcription regulation</keyword>
<protein>
    <submittedName>
        <fullName evidence="5">AraC family transcriptional regulator</fullName>
    </submittedName>
</protein>